<reference evidence="3 5" key="1">
    <citation type="journal article" date="2012" name="Nature">
        <title>Algal genomes reveal evolutionary mosaicism and the fate of nucleomorphs.</title>
        <authorList>
            <consortium name="DOE Joint Genome Institute"/>
            <person name="Curtis B.A."/>
            <person name="Tanifuji G."/>
            <person name="Burki F."/>
            <person name="Gruber A."/>
            <person name="Irimia M."/>
            <person name="Maruyama S."/>
            <person name="Arias M.C."/>
            <person name="Ball S.G."/>
            <person name="Gile G.H."/>
            <person name="Hirakawa Y."/>
            <person name="Hopkins J.F."/>
            <person name="Kuo A."/>
            <person name="Rensing S.A."/>
            <person name="Schmutz J."/>
            <person name="Symeonidi A."/>
            <person name="Elias M."/>
            <person name="Eveleigh R.J."/>
            <person name="Herman E.K."/>
            <person name="Klute M.J."/>
            <person name="Nakayama T."/>
            <person name="Obornik M."/>
            <person name="Reyes-Prieto A."/>
            <person name="Armbrust E.V."/>
            <person name="Aves S.J."/>
            <person name="Beiko R.G."/>
            <person name="Coutinho P."/>
            <person name="Dacks J.B."/>
            <person name="Durnford D.G."/>
            <person name="Fast N.M."/>
            <person name="Green B.R."/>
            <person name="Grisdale C.J."/>
            <person name="Hempel F."/>
            <person name="Henrissat B."/>
            <person name="Hoppner M.P."/>
            <person name="Ishida K."/>
            <person name="Kim E."/>
            <person name="Koreny L."/>
            <person name="Kroth P.G."/>
            <person name="Liu Y."/>
            <person name="Malik S.B."/>
            <person name="Maier U.G."/>
            <person name="McRose D."/>
            <person name="Mock T."/>
            <person name="Neilson J.A."/>
            <person name="Onodera N.T."/>
            <person name="Poole A.M."/>
            <person name="Pritham E.J."/>
            <person name="Richards T.A."/>
            <person name="Rocap G."/>
            <person name="Roy S.W."/>
            <person name="Sarai C."/>
            <person name="Schaack S."/>
            <person name="Shirato S."/>
            <person name="Slamovits C.H."/>
            <person name="Spencer D.F."/>
            <person name="Suzuki S."/>
            <person name="Worden A.Z."/>
            <person name="Zauner S."/>
            <person name="Barry K."/>
            <person name="Bell C."/>
            <person name="Bharti A.K."/>
            <person name="Crow J.A."/>
            <person name="Grimwood J."/>
            <person name="Kramer R."/>
            <person name="Lindquist E."/>
            <person name="Lucas S."/>
            <person name="Salamov A."/>
            <person name="McFadden G.I."/>
            <person name="Lane C.E."/>
            <person name="Keeling P.J."/>
            <person name="Gray M.W."/>
            <person name="Grigoriev I.V."/>
            <person name="Archibald J.M."/>
        </authorList>
    </citation>
    <scope>NUCLEOTIDE SEQUENCE</scope>
    <source>
        <strain evidence="3 5">CCMP2712</strain>
    </source>
</reference>
<feature type="signal peptide" evidence="2">
    <location>
        <begin position="1"/>
        <end position="22"/>
    </location>
</feature>
<feature type="compositionally biased region" description="Basic and acidic residues" evidence="1">
    <location>
        <begin position="193"/>
        <end position="230"/>
    </location>
</feature>
<dbReference type="EnsemblProtists" id="EKX51791">
    <property type="protein sequence ID" value="EKX51791"/>
    <property type="gene ID" value="GUITHDRAFT_102400"/>
</dbReference>
<dbReference type="RefSeq" id="XP_005838771.1">
    <property type="nucleotide sequence ID" value="XM_005838714.1"/>
</dbReference>
<dbReference type="KEGG" id="gtt:GUITHDRAFT_102400"/>
<gene>
    <name evidence="3" type="ORF">GUITHDRAFT_102400</name>
</gene>
<reference evidence="4" key="3">
    <citation type="submission" date="2016-03" db="UniProtKB">
        <authorList>
            <consortium name="EnsemblProtists"/>
        </authorList>
    </citation>
    <scope>IDENTIFICATION</scope>
</reference>
<keyword evidence="2" id="KW-0732">Signal</keyword>
<protein>
    <submittedName>
        <fullName evidence="3 4">Uncharacterized protein</fullName>
    </submittedName>
</protein>
<name>L1JTC5_GUITC</name>
<dbReference type="Proteomes" id="UP000011087">
    <property type="component" value="Unassembled WGS sequence"/>
</dbReference>
<feature type="region of interest" description="Disordered" evidence="1">
    <location>
        <begin position="181"/>
        <end position="230"/>
    </location>
</feature>
<feature type="chain" id="PRO_5008771759" evidence="2">
    <location>
        <begin position="23"/>
        <end position="530"/>
    </location>
</feature>
<dbReference type="PaxDb" id="55529-EKX51791"/>
<dbReference type="AlphaFoldDB" id="L1JTC5"/>
<evidence type="ECO:0000256" key="2">
    <source>
        <dbReference type="SAM" id="SignalP"/>
    </source>
</evidence>
<evidence type="ECO:0000313" key="4">
    <source>
        <dbReference type="EnsemblProtists" id="EKX51791"/>
    </source>
</evidence>
<evidence type="ECO:0000313" key="3">
    <source>
        <dbReference type="EMBL" id="EKX51791.1"/>
    </source>
</evidence>
<feature type="compositionally biased region" description="Acidic residues" evidence="1">
    <location>
        <begin position="181"/>
        <end position="192"/>
    </location>
</feature>
<dbReference type="GeneID" id="17308576"/>
<accession>L1JTC5</accession>
<reference evidence="5" key="2">
    <citation type="submission" date="2012-11" db="EMBL/GenBank/DDBJ databases">
        <authorList>
            <person name="Kuo A."/>
            <person name="Curtis B.A."/>
            <person name="Tanifuji G."/>
            <person name="Burki F."/>
            <person name="Gruber A."/>
            <person name="Irimia M."/>
            <person name="Maruyama S."/>
            <person name="Arias M.C."/>
            <person name="Ball S.G."/>
            <person name="Gile G.H."/>
            <person name="Hirakawa Y."/>
            <person name="Hopkins J.F."/>
            <person name="Rensing S.A."/>
            <person name="Schmutz J."/>
            <person name="Symeonidi A."/>
            <person name="Elias M."/>
            <person name="Eveleigh R.J."/>
            <person name="Herman E.K."/>
            <person name="Klute M.J."/>
            <person name="Nakayama T."/>
            <person name="Obornik M."/>
            <person name="Reyes-Prieto A."/>
            <person name="Armbrust E.V."/>
            <person name="Aves S.J."/>
            <person name="Beiko R.G."/>
            <person name="Coutinho P."/>
            <person name="Dacks J.B."/>
            <person name="Durnford D.G."/>
            <person name="Fast N.M."/>
            <person name="Green B.R."/>
            <person name="Grisdale C."/>
            <person name="Hempe F."/>
            <person name="Henrissat B."/>
            <person name="Hoppner M.P."/>
            <person name="Ishida K.-I."/>
            <person name="Kim E."/>
            <person name="Koreny L."/>
            <person name="Kroth P.G."/>
            <person name="Liu Y."/>
            <person name="Malik S.-B."/>
            <person name="Maier U.G."/>
            <person name="McRose D."/>
            <person name="Mock T."/>
            <person name="Neilson J.A."/>
            <person name="Onodera N.T."/>
            <person name="Poole A.M."/>
            <person name="Pritham E.J."/>
            <person name="Richards T.A."/>
            <person name="Rocap G."/>
            <person name="Roy S.W."/>
            <person name="Sarai C."/>
            <person name="Schaack S."/>
            <person name="Shirato S."/>
            <person name="Slamovits C.H."/>
            <person name="Spencer D.F."/>
            <person name="Suzuki S."/>
            <person name="Worden A.Z."/>
            <person name="Zauner S."/>
            <person name="Barry K."/>
            <person name="Bell C."/>
            <person name="Bharti A.K."/>
            <person name="Crow J.A."/>
            <person name="Grimwood J."/>
            <person name="Kramer R."/>
            <person name="Lindquist E."/>
            <person name="Lucas S."/>
            <person name="Salamov A."/>
            <person name="McFadden G.I."/>
            <person name="Lane C.E."/>
            <person name="Keeling P.J."/>
            <person name="Gray M.W."/>
            <person name="Grigoriev I.V."/>
            <person name="Archibald J.M."/>
        </authorList>
    </citation>
    <scope>NUCLEOTIDE SEQUENCE</scope>
    <source>
        <strain evidence="5">CCMP2712</strain>
    </source>
</reference>
<organism evidence="3">
    <name type="scientific">Guillardia theta (strain CCMP2712)</name>
    <name type="common">Cryptophyte</name>
    <dbReference type="NCBI Taxonomy" id="905079"/>
    <lineage>
        <taxon>Eukaryota</taxon>
        <taxon>Cryptophyceae</taxon>
        <taxon>Pyrenomonadales</taxon>
        <taxon>Geminigeraceae</taxon>
        <taxon>Guillardia</taxon>
    </lineage>
</organism>
<evidence type="ECO:0000313" key="5">
    <source>
        <dbReference type="Proteomes" id="UP000011087"/>
    </source>
</evidence>
<keyword evidence="5" id="KW-1185">Reference proteome</keyword>
<dbReference type="EMBL" id="JH992974">
    <property type="protein sequence ID" value="EKX51791.1"/>
    <property type="molecule type" value="Genomic_DNA"/>
</dbReference>
<dbReference type="HOGENOM" id="CLU_514338_0_0_1"/>
<proteinExistence type="predicted"/>
<evidence type="ECO:0000256" key="1">
    <source>
        <dbReference type="SAM" id="MobiDB-lite"/>
    </source>
</evidence>
<sequence length="530" mass="60204">MLILVLYFFFFLELSDDSLVLSDQLYPGGGSNLPARRQYRYFPLILSSGPLLQQPPCLQEYGELNAQGISLSRVKEVFSFYGLSANADQAKQLMTLVDGNDLSKLLERRHFEAALAKHALGTPLAKWQLAARFRAACDFTSIPGERETEGGGGLATEARLEQQKSAGWNLLEDFKKEEDAEEMSGFEALSEEPDGKSADSKEKDSSERGAKDKNNRKTRDGGKDYDQAIIKPQEKEKYPVYLVTADEIGKARRDMSYQELQRLKHRMSMSEWVKLSSAKQRRKVRKWAKRDEKQAVKEKKMLEDAALHEKKVFSELPGSHLVPIEHRFDPNLLGRGLHMLEGGRVVRKRVQMNFPSFAFWGKDMTNGISRWTVRIDKLRSTGYIGVAEFPVDPAECFAKFLLSPAWMLCSTGCVYVTQRAAARNPLVQRIIPEPESGQRLDVHIRGIGDVTLETKRKFRKHRYSFKDGSIVKMELNRDWGTLRFCVDNKEWFRLNQVSKDVKPFINFFASGDGITLISAQDGKITVADAL</sequence>